<dbReference type="PANTHER" id="PTHR35010:SF2">
    <property type="entry name" value="BLL4672 PROTEIN"/>
    <property type="match status" value="1"/>
</dbReference>
<feature type="compositionally biased region" description="Basic and acidic residues" evidence="1">
    <location>
        <begin position="222"/>
        <end position="235"/>
    </location>
</feature>
<proteinExistence type="predicted"/>
<accession>A0A918H6G4</accession>
<dbReference type="AlphaFoldDB" id="A0A918H6G4"/>
<protein>
    <recommendedName>
        <fullName evidence="2">MmyB-like transcription regulator ligand binding domain-containing protein</fullName>
    </recommendedName>
</protein>
<evidence type="ECO:0000313" key="4">
    <source>
        <dbReference type="Proteomes" id="UP000619486"/>
    </source>
</evidence>
<dbReference type="Gene3D" id="3.30.450.180">
    <property type="match status" value="1"/>
</dbReference>
<comment type="caution">
    <text evidence="3">The sequence shown here is derived from an EMBL/GenBank/DDBJ whole genome shotgun (WGS) entry which is preliminary data.</text>
</comment>
<reference evidence="3" key="1">
    <citation type="journal article" date="2014" name="Int. J. Syst. Evol. Microbiol.">
        <title>Complete genome sequence of Corynebacterium casei LMG S-19264T (=DSM 44701T), isolated from a smear-ripened cheese.</title>
        <authorList>
            <consortium name="US DOE Joint Genome Institute (JGI-PGF)"/>
            <person name="Walter F."/>
            <person name="Albersmeier A."/>
            <person name="Kalinowski J."/>
            <person name="Ruckert C."/>
        </authorList>
    </citation>
    <scope>NUCLEOTIDE SEQUENCE</scope>
    <source>
        <strain evidence="3">JCM 3172</strain>
    </source>
</reference>
<dbReference type="Pfam" id="PF17765">
    <property type="entry name" value="MLTR_LBD"/>
    <property type="match status" value="1"/>
</dbReference>
<sequence>MTRDAAAGRPARTRPAHLTLATGHGSGHRSDRARDARNPRDDEYLRDYGALMDTVTHPSVLFDHRWDVVLTNPAYDALFRAIGPHPTAMPGDNVLRFVLFHPDADTVLPERETSWCLPMLAQFATQVETHGQDRGLQAIRRDIADDPIMDAAYQQGLPHWIEAVGPETVSRDGAVRPLRHPDPRWGRTHCRVVDETSHTLRDMGYTRMTLVLRRSGAGATADGDRHHDRRPDRRSGGATVTQLRAAPYR</sequence>
<dbReference type="RefSeq" id="WP_189202861.1">
    <property type="nucleotide sequence ID" value="NZ_BMQQ01000015.1"/>
</dbReference>
<evidence type="ECO:0000256" key="1">
    <source>
        <dbReference type="SAM" id="MobiDB-lite"/>
    </source>
</evidence>
<dbReference type="EMBL" id="BMQQ01000015">
    <property type="protein sequence ID" value="GGT42302.1"/>
    <property type="molecule type" value="Genomic_DNA"/>
</dbReference>
<dbReference type="InterPro" id="IPR041413">
    <property type="entry name" value="MLTR_LBD"/>
</dbReference>
<dbReference type="Proteomes" id="UP000619486">
    <property type="component" value="Unassembled WGS sequence"/>
</dbReference>
<organism evidence="3 4">
    <name type="scientific">Streptomyces purpureus</name>
    <dbReference type="NCBI Taxonomy" id="1951"/>
    <lineage>
        <taxon>Bacteria</taxon>
        <taxon>Bacillati</taxon>
        <taxon>Actinomycetota</taxon>
        <taxon>Actinomycetes</taxon>
        <taxon>Kitasatosporales</taxon>
        <taxon>Streptomycetaceae</taxon>
        <taxon>Streptomyces</taxon>
    </lineage>
</organism>
<reference evidence="3" key="2">
    <citation type="submission" date="2020-09" db="EMBL/GenBank/DDBJ databases">
        <authorList>
            <person name="Sun Q."/>
            <person name="Ohkuma M."/>
        </authorList>
    </citation>
    <scope>NUCLEOTIDE SEQUENCE</scope>
    <source>
        <strain evidence="3">JCM 3172</strain>
    </source>
</reference>
<feature type="region of interest" description="Disordered" evidence="1">
    <location>
        <begin position="216"/>
        <end position="249"/>
    </location>
</feature>
<feature type="domain" description="MmyB-like transcription regulator ligand binding" evidence="2">
    <location>
        <begin position="51"/>
        <end position="144"/>
    </location>
</feature>
<evidence type="ECO:0000259" key="2">
    <source>
        <dbReference type="Pfam" id="PF17765"/>
    </source>
</evidence>
<feature type="compositionally biased region" description="Basic and acidic residues" evidence="1">
    <location>
        <begin position="28"/>
        <end position="40"/>
    </location>
</feature>
<gene>
    <name evidence="3" type="ORF">GCM10014713_39990</name>
</gene>
<name>A0A918H6G4_9ACTN</name>
<feature type="region of interest" description="Disordered" evidence="1">
    <location>
        <begin position="1"/>
        <end position="40"/>
    </location>
</feature>
<evidence type="ECO:0000313" key="3">
    <source>
        <dbReference type="EMBL" id="GGT42302.1"/>
    </source>
</evidence>
<keyword evidence="4" id="KW-1185">Reference proteome</keyword>
<feature type="compositionally biased region" description="Low complexity" evidence="1">
    <location>
        <begin position="1"/>
        <end position="10"/>
    </location>
</feature>
<dbReference type="PANTHER" id="PTHR35010">
    <property type="entry name" value="BLL4672 PROTEIN-RELATED"/>
    <property type="match status" value="1"/>
</dbReference>